<dbReference type="Proteomes" id="UP000824082">
    <property type="component" value="Unassembled WGS sequence"/>
</dbReference>
<dbReference type="CDD" id="cd00464">
    <property type="entry name" value="SK"/>
    <property type="match status" value="1"/>
</dbReference>
<evidence type="ECO:0000256" key="7">
    <source>
        <dbReference type="ARBA" id="ARBA00022777"/>
    </source>
</evidence>
<dbReference type="GO" id="GO:0004765">
    <property type="term" value="F:shikimate kinase activity"/>
    <property type="evidence" value="ECO:0007669"/>
    <property type="project" value="UniProtKB-UniRule"/>
</dbReference>
<evidence type="ECO:0000256" key="3">
    <source>
        <dbReference type="ARBA" id="ARBA00012154"/>
    </source>
</evidence>
<dbReference type="PANTHER" id="PTHR21087:SF16">
    <property type="entry name" value="SHIKIMATE KINASE 1, CHLOROPLASTIC"/>
    <property type="match status" value="1"/>
</dbReference>
<proteinExistence type="inferred from homology"/>
<protein>
    <recommendedName>
        <fullName evidence="3 11">Shikimate kinase</fullName>
        <shortName evidence="11">SK</shortName>
        <ecNumber evidence="3 11">2.7.1.71</ecNumber>
    </recommendedName>
</protein>
<evidence type="ECO:0000256" key="4">
    <source>
        <dbReference type="ARBA" id="ARBA00022605"/>
    </source>
</evidence>
<comment type="similarity">
    <text evidence="2 11">Belongs to the shikimate kinase family.</text>
</comment>
<dbReference type="GO" id="GO:0005829">
    <property type="term" value="C:cytosol"/>
    <property type="evidence" value="ECO:0007669"/>
    <property type="project" value="TreeGrafter"/>
</dbReference>
<evidence type="ECO:0000256" key="9">
    <source>
        <dbReference type="ARBA" id="ARBA00023141"/>
    </source>
</evidence>
<gene>
    <name evidence="11" type="primary">aroK</name>
    <name evidence="12" type="ORF">IAD19_03310</name>
</gene>
<comment type="catalytic activity">
    <reaction evidence="10 11">
        <text>shikimate + ATP = 3-phosphoshikimate + ADP + H(+)</text>
        <dbReference type="Rhea" id="RHEA:13121"/>
        <dbReference type="ChEBI" id="CHEBI:15378"/>
        <dbReference type="ChEBI" id="CHEBI:30616"/>
        <dbReference type="ChEBI" id="CHEBI:36208"/>
        <dbReference type="ChEBI" id="CHEBI:145989"/>
        <dbReference type="ChEBI" id="CHEBI:456216"/>
        <dbReference type="EC" id="2.7.1.71"/>
    </reaction>
</comment>
<dbReference type="InterPro" id="IPR031322">
    <property type="entry name" value="Shikimate/glucono_kinase"/>
</dbReference>
<reference evidence="12" key="1">
    <citation type="submission" date="2020-10" db="EMBL/GenBank/DDBJ databases">
        <authorList>
            <person name="Gilroy R."/>
        </authorList>
    </citation>
    <scope>NUCLEOTIDE SEQUENCE</scope>
    <source>
        <strain evidence="12">4509</strain>
    </source>
</reference>
<dbReference type="GO" id="GO:0009073">
    <property type="term" value="P:aromatic amino acid family biosynthetic process"/>
    <property type="evidence" value="ECO:0007669"/>
    <property type="project" value="UniProtKB-KW"/>
</dbReference>
<keyword evidence="11" id="KW-0460">Magnesium</keyword>
<feature type="binding site" evidence="11">
    <location>
        <position position="117"/>
    </location>
    <ligand>
        <name>ATP</name>
        <dbReference type="ChEBI" id="CHEBI:30616"/>
    </ligand>
</feature>
<dbReference type="InterPro" id="IPR000623">
    <property type="entry name" value="Shikimate_kinase/TSH1"/>
</dbReference>
<comment type="pathway">
    <text evidence="1 11">Metabolic intermediate biosynthesis; chorismate biosynthesis; chorismate from D-erythrose 4-phosphate and phosphoenolpyruvate: step 5/7.</text>
</comment>
<dbReference type="PRINTS" id="PR01100">
    <property type="entry name" value="SHIKIMTKNASE"/>
</dbReference>
<comment type="caution">
    <text evidence="12">The sequence shown here is derived from an EMBL/GenBank/DDBJ whole genome shotgun (WGS) entry which is preliminary data.</text>
</comment>
<feature type="binding site" evidence="11">
    <location>
        <position position="79"/>
    </location>
    <ligand>
        <name>substrate</name>
    </ligand>
</feature>
<feature type="binding site" evidence="11">
    <location>
        <position position="57"/>
    </location>
    <ligand>
        <name>substrate</name>
    </ligand>
</feature>
<dbReference type="InterPro" id="IPR023000">
    <property type="entry name" value="Shikimate_kinase_CS"/>
</dbReference>
<dbReference type="HAMAP" id="MF_00109">
    <property type="entry name" value="Shikimate_kinase"/>
    <property type="match status" value="1"/>
</dbReference>
<dbReference type="GO" id="GO:0008652">
    <property type="term" value="P:amino acid biosynthetic process"/>
    <property type="evidence" value="ECO:0007669"/>
    <property type="project" value="UniProtKB-KW"/>
</dbReference>
<dbReference type="EC" id="2.7.1.71" evidence="3 11"/>
<keyword evidence="11" id="KW-0963">Cytoplasm</keyword>
<reference evidence="12" key="2">
    <citation type="journal article" date="2021" name="PeerJ">
        <title>Extensive microbial diversity within the chicken gut microbiome revealed by metagenomics and culture.</title>
        <authorList>
            <person name="Gilroy R."/>
            <person name="Ravi A."/>
            <person name="Getino M."/>
            <person name="Pursley I."/>
            <person name="Horton D.L."/>
            <person name="Alikhan N.F."/>
            <person name="Baker D."/>
            <person name="Gharbi K."/>
            <person name="Hall N."/>
            <person name="Watson M."/>
            <person name="Adriaenssens E.M."/>
            <person name="Foster-Nyarko E."/>
            <person name="Jarju S."/>
            <person name="Secka A."/>
            <person name="Antonio M."/>
            <person name="Oren A."/>
            <person name="Chaudhuri R.R."/>
            <person name="La Ragione R."/>
            <person name="Hildebrand F."/>
            <person name="Pallen M.J."/>
        </authorList>
    </citation>
    <scope>NUCLEOTIDE SEQUENCE</scope>
    <source>
        <strain evidence="12">4509</strain>
    </source>
</reference>
<evidence type="ECO:0000256" key="1">
    <source>
        <dbReference type="ARBA" id="ARBA00004842"/>
    </source>
</evidence>
<evidence type="ECO:0000256" key="5">
    <source>
        <dbReference type="ARBA" id="ARBA00022679"/>
    </source>
</evidence>
<feature type="binding site" evidence="11">
    <location>
        <begin position="11"/>
        <end position="16"/>
    </location>
    <ligand>
        <name>ATP</name>
        <dbReference type="ChEBI" id="CHEBI:30616"/>
    </ligand>
</feature>
<sequence>MSNLYLCGFMGCGKTTIGQAFAKKQGRKYLDLDRLIVQRQGRTIPEIFAQEGEEGFRAIEQQTLLSTQEYKGAVISTGGGILTKRENGGICNRLGVLVFLDLPFEDCYQRIQGDTNRPLVMQNTEEQLQALFDRRRTVYLEESGLVLDAKGSVQQIVARLEQALKHHG</sequence>
<dbReference type="Pfam" id="PF01202">
    <property type="entry name" value="SKI"/>
    <property type="match status" value="1"/>
</dbReference>
<dbReference type="SUPFAM" id="SSF52540">
    <property type="entry name" value="P-loop containing nucleoside triphosphate hydrolases"/>
    <property type="match status" value="1"/>
</dbReference>
<keyword evidence="7 11" id="KW-0418">Kinase</keyword>
<dbReference type="GO" id="GO:0000287">
    <property type="term" value="F:magnesium ion binding"/>
    <property type="evidence" value="ECO:0007669"/>
    <property type="project" value="UniProtKB-UniRule"/>
</dbReference>
<dbReference type="GO" id="GO:0005524">
    <property type="term" value="F:ATP binding"/>
    <property type="evidence" value="ECO:0007669"/>
    <property type="project" value="UniProtKB-UniRule"/>
</dbReference>
<keyword evidence="6 11" id="KW-0547">Nucleotide-binding</keyword>
<comment type="caution">
    <text evidence="11">Lacks conserved residue(s) required for the propagation of feature annotation.</text>
</comment>
<evidence type="ECO:0000256" key="8">
    <source>
        <dbReference type="ARBA" id="ARBA00022840"/>
    </source>
</evidence>
<keyword evidence="4 11" id="KW-0028">Amino-acid biosynthesis</keyword>
<dbReference type="AlphaFoldDB" id="A0A9D1LIZ6"/>
<evidence type="ECO:0000256" key="6">
    <source>
        <dbReference type="ARBA" id="ARBA00022741"/>
    </source>
</evidence>
<feature type="binding site" evidence="11">
    <location>
        <position position="135"/>
    </location>
    <ligand>
        <name>substrate</name>
    </ligand>
</feature>
<evidence type="ECO:0000313" key="12">
    <source>
        <dbReference type="EMBL" id="HIU41559.1"/>
    </source>
</evidence>
<organism evidence="12 13">
    <name type="scientific">Candidatus Egerieicola faecale</name>
    <dbReference type="NCBI Taxonomy" id="2840774"/>
    <lineage>
        <taxon>Bacteria</taxon>
        <taxon>Bacillati</taxon>
        <taxon>Bacillota</taxon>
        <taxon>Clostridia</taxon>
        <taxon>Eubacteriales</taxon>
        <taxon>Oscillospiraceae</taxon>
        <taxon>Oscillospiraceae incertae sedis</taxon>
        <taxon>Candidatus Egerieicola</taxon>
    </lineage>
</organism>
<dbReference type="EMBL" id="DVMX01000061">
    <property type="protein sequence ID" value="HIU41559.1"/>
    <property type="molecule type" value="Genomic_DNA"/>
</dbReference>
<dbReference type="PANTHER" id="PTHR21087">
    <property type="entry name" value="SHIKIMATE KINASE"/>
    <property type="match status" value="1"/>
</dbReference>
<evidence type="ECO:0000256" key="10">
    <source>
        <dbReference type="ARBA" id="ARBA00048567"/>
    </source>
</evidence>
<dbReference type="PROSITE" id="PS01128">
    <property type="entry name" value="SHIKIMATE_KINASE"/>
    <property type="match status" value="1"/>
</dbReference>
<comment type="cofactor">
    <cofactor evidence="11">
        <name>Mg(2+)</name>
        <dbReference type="ChEBI" id="CHEBI:18420"/>
    </cofactor>
    <text evidence="11">Binds 1 Mg(2+) ion per subunit.</text>
</comment>
<accession>A0A9D1LIZ6</accession>
<dbReference type="InterPro" id="IPR027417">
    <property type="entry name" value="P-loop_NTPase"/>
</dbReference>
<keyword evidence="9 11" id="KW-0057">Aromatic amino acid biosynthesis</keyword>
<evidence type="ECO:0000256" key="2">
    <source>
        <dbReference type="ARBA" id="ARBA00006997"/>
    </source>
</evidence>
<keyword evidence="11" id="KW-0479">Metal-binding</keyword>
<evidence type="ECO:0000313" key="13">
    <source>
        <dbReference type="Proteomes" id="UP000824082"/>
    </source>
</evidence>
<evidence type="ECO:0000256" key="11">
    <source>
        <dbReference type="HAMAP-Rule" id="MF_00109"/>
    </source>
</evidence>
<feature type="binding site" evidence="11">
    <location>
        <position position="15"/>
    </location>
    <ligand>
        <name>Mg(2+)</name>
        <dbReference type="ChEBI" id="CHEBI:18420"/>
    </ligand>
</feature>
<keyword evidence="5 11" id="KW-0808">Transferase</keyword>
<keyword evidence="8 11" id="KW-0067">ATP-binding</keyword>
<comment type="function">
    <text evidence="11">Catalyzes the specific phosphorylation of the 3-hydroxyl group of shikimic acid using ATP as a cosubstrate.</text>
</comment>
<comment type="subunit">
    <text evidence="11">Monomer.</text>
</comment>
<feature type="binding site" evidence="11">
    <location>
        <position position="33"/>
    </location>
    <ligand>
        <name>substrate</name>
    </ligand>
</feature>
<dbReference type="Gene3D" id="3.40.50.300">
    <property type="entry name" value="P-loop containing nucleotide triphosphate hydrolases"/>
    <property type="match status" value="1"/>
</dbReference>
<dbReference type="GO" id="GO:0009423">
    <property type="term" value="P:chorismate biosynthetic process"/>
    <property type="evidence" value="ECO:0007669"/>
    <property type="project" value="UniProtKB-UniRule"/>
</dbReference>
<name>A0A9D1LIZ6_9FIRM</name>
<comment type="subcellular location">
    <subcellularLocation>
        <location evidence="11">Cytoplasm</location>
    </subcellularLocation>
</comment>